<keyword evidence="2" id="KW-1185">Reference proteome</keyword>
<reference evidence="1" key="1">
    <citation type="submission" date="2011-05" db="EMBL/GenBank/DDBJ databases">
        <title>Complete sequence of chromosome of Methanothermococcus okinawensis IH1.</title>
        <authorList>
            <consortium name="US DOE Joint Genome Institute"/>
            <person name="Lucas S."/>
            <person name="Han J."/>
            <person name="Lapidus A."/>
            <person name="Cheng J.-F."/>
            <person name="Goodwin L."/>
            <person name="Pitluck S."/>
            <person name="Peters L."/>
            <person name="Mikhailova N."/>
            <person name="Held B."/>
            <person name="Han C."/>
            <person name="Tapia R."/>
            <person name="Land M."/>
            <person name="Hauser L."/>
            <person name="Kyrpides N."/>
            <person name="Ivanova N."/>
            <person name="Pagani I."/>
            <person name="Sieprawska-Lupa M."/>
            <person name="Takai K."/>
            <person name="Miyazaki J."/>
            <person name="Whitman W."/>
            <person name="Woyke T."/>
        </authorList>
    </citation>
    <scope>NUCLEOTIDE SEQUENCE [LARGE SCALE GENOMIC DNA]</scope>
    <source>
        <strain evidence="1">IH1</strain>
    </source>
</reference>
<sequence>MALIDLDKIPKPVRINLSYGKIVSYPHSSVKDDTSKIIHSFDPANSGYVLISSYANCPSRELSKELHLTHWDVLKIVEAYNNNKDFRNSIDEGARLNKIEELKKVKASGVSLTTLKLLGKDYGVSEEDVLKVFKGEL</sequence>
<dbReference type="HOGENOM" id="CLU_1860726_0_0_2"/>
<dbReference type="EMBL" id="CP002792">
    <property type="protein sequence ID" value="AEH06362.1"/>
    <property type="molecule type" value="Genomic_DNA"/>
</dbReference>
<name>F8AKM9_METOI</name>
<dbReference type="Proteomes" id="UP000009296">
    <property type="component" value="Chromosome"/>
</dbReference>
<evidence type="ECO:0000313" key="1">
    <source>
        <dbReference type="EMBL" id="AEH06362.1"/>
    </source>
</evidence>
<dbReference type="STRING" id="647113.Metok_0373"/>
<dbReference type="GeneID" id="10772496"/>
<dbReference type="AlphaFoldDB" id="F8AKM9"/>
<evidence type="ECO:0000313" key="2">
    <source>
        <dbReference type="Proteomes" id="UP000009296"/>
    </source>
</evidence>
<proteinExistence type="predicted"/>
<dbReference type="RefSeq" id="WP_013866548.1">
    <property type="nucleotide sequence ID" value="NC_015636.1"/>
</dbReference>
<organism evidence="1 2">
    <name type="scientific">Methanothermococcus okinawensis (strain DSM 14208 / JCM 11175 / IH1)</name>
    <dbReference type="NCBI Taxonomy" id="647113"/>
    <lineage>
        <taxon>Archaea</taxon>
        <taxon>Methanobacteriati</taxon>
        <taxon>Methanobacteriota</taxon>
        <taxon>Methanomada group</taxon>
        <taxon>Methanococci</taxon>
        <taxon>Methanococcales</taxon>
        <taxon>Methanococcaceae</taxon>
        <taxon>Methanothermococcus</taxon>
    </lineage>
</organism>
<dbReference type="OrthoDB" id="61149at2157"/>
<dbReference type="KEGG" id="mok:Metok_0373"/>
<dbReference type="eggNOG" id="arCOG09528">
    <property type="taxonomic scope" value="Archaea"/>
</dbReference>
<gene>
    <name evidence="1" type="ordered locus">Metok_0373</name>
</gene>
<protein>
    <submittedName>
        <fullName evidence="1">Uncharacterized protein</fullName>
    </submittedName>
</protein>
<accession>F8AKM9</accession>